<evidence type="ECO:0000256" key="2">
    <source>
        <dbReference type="ARBA" id="ARBA00022723"/>
    </source>
</evidence>
<comment type="similarity">
    <text evidence="1">Belongs to the multicopper oxidase family.</text>
</comment>
<comment type="caution">
    <text evidence="11">The sequence shown here is derived from an EMBL/GenBank/DDBJ whole genome shotgun (WGS) entry which is preliminary data.</text>
</comment>
<keyword evidence="7" id="KW-1133">Transmembrane helix</keyword>
<dbReference type="CDD" id="cd13851">
    <property type="entry name" value="CuRO_1_Fet3p"/>
    <property type="match status" value="1"/>
</dbReference>
<dbReference type="InterPro" id="IPR045087">
    <property type="entry name" value="Cu-oxidase_fam"/>
</dbReference>
<dbReference type="Proteomes" id="UP001583186">
    <property type="component" value="Unassembled WGS sequence"/>
</dbReference>
<protein>
    <recommendedName>
        <fullName evidence="13">Ferrooxidoreductase Fet3</fullName>
    </recommendedName>
</protein>
<dbReference type="InterPro" id="IPR011706">
    <property type="entry name" value="Cu-oxidase_C"/>
</dbReference>
<proteinExistence type="inferred from homology"/>
<keyword evidence="5" id="KW-0186">Copper</keyword>
<sequence length="659" mass="71640">MKHAAAYNGSSRQQRGSVDSSVLIIFVLLLHLVILIPPTSASVVTYNFNITWVRHSPDGLQARPIIGVNGYWPPPIIRANVGDRLVVHVHNQLRNQSTSLHFHGLFLENATHMDGAVQVSQCAISPGSKMTYNFTINQPGTYWYHSHSSGQYPDGLRAPLVVHDPDPPFAYDEEFVFTVSDWYHGQMPDLLAGFITKSNPTGAEPVPQSALLNDTTSIAIPVDSSSINGTQTYLIRVVNVGAFAGQYLWFEGHNMTVVEVDGVYTKPQTASMLYLTAGQRYSFLISSRNESAADVRNYAFAASMDTTMFDTVPPDLNPNVTGWLVYDVRQPLPKPTPLPSGSFDPDGPLLLDDALELVPHDDMPLLSEPDISVELNVNMQTRRDGANYAFFNNITYRPPKVPTLYTVLTANDTDGGNGSFVEGGPEDARIYGTYTQTTVIPRRGQIVQLVVNNLDVGRHPFHLHGHNFQIAYRSAANEGTFDPKANASLLSSNTLVAPIRRDTLLIYPNGFAVLRFRADNPGVWLFHCHIEWHLSTGLVATFVEVPNDLRRQYLFSEGNSLPDDHLAACTAGGVPTTGNAAGNTADFLDLKGESVPPPALPDGFTPRGIVAFVFSCISGIAGVAVVAWYGLAGETKSDEGAAETTAGVQEAHEVPAPSG</sequence>
<feature type="domain" description="Plastocyanin-like" evidence="8">
    <location>
        <begin position="173"/>
        <end position="327"/>
    </location>
</feature>
<evidence type="ECO:0008006" key="13">
    <source>
        <dbReference type="Google" id="ProtNLM"/>
    </source>
</evidence>
<evidence type="ECO:0000259" key="8">
    <source>
        <dbReference type="Pfam" id="PF00394"/>
    </source>
</evidence>
<dbReference type="Gene3D" id="2.60.40.420">
    <property type="entry name" value="Cupredoxins - blue copper proteins"/>
    <property type="match status" value="3"/>
</dbReference>
<evidence type="ECO:0000313" key="11">
    <source>
        <dbReference type="EMBL" id="KAL1903406.1"/>
    </source>
</evidence>
<keyword evidence="7" id="KW-0812">Transmembrane</keyword>
<evidence type="ECO:0000259" key="10">
    <source>
        <dbReference type="Pfam" id="PF07732"/>
    </source>
</evidence>
<dbReference type="Pfam" id="PF07732">
    <property type="entry name" value="Cu-oxidase_3"/>
    <property type="match status" value="1"/>
</dbReference>
<evidence type="ECO:0000256" key="6">
    <source>
        <dbReference type="SAM" id="MobiDB-lite"/>
    </source>
</evidence>
<keyword evidence="12" id="KW-1185">Reference proteome</keyword>
<dbReference type="PANTHER" id="PTHR11709">
    <property type="entry name" value="MULTI-COPPER OXIDASE"/>
    <property type="match status" value="1"/>
</dbReference>
<evidence type="ECO:0000313" key="12">
    <source>
        <dbReference type="Proteomes" id="UP001583186"/>
    </source>
</evidence>
<dbReference type="InterPro" id="IPR001117">
    <property type="entry name" value="Cu-oxidase_2nd"/>
</dbReference>
<evidence type="ECO:0000256" key="7">
    <source>
        <dbReference type="SAM" id="Phobius"/>
    </source>
</evidence>
<reference evidence="11 12" key="1">
    <citation type="journal article" date="2024" name="IMA Fungus">
        <title>IMA Genome - F19 : A genome assembly and annotation guide to empower mycologists, including annotated draft genome sequences of Ceratocystis pirilliformis, Diaporthe australafricana, Fusarium ophioides, Paecilomyces lecythidis, and Sporothrix stenoceras.</title>
        <authorList>
            <person name="Aylward J."/>
            <person name="Wilson A.M."/>
            <person name="Visagie C.M."/>
            <person name="Spraker J."/>
            <person name="Barnes I."/>
            <person name="Buitendag C."/>
            <person name="Ceriani C."/>
            <person name="Del Mar Angel L."/>
            <person name="du Plessis D."/>
            <person name="Fuchs T."/>
            <person name="Gasser K."/>
            <person name="Kramer D."/>
            <person name="Li W."/>
            <person name="Munsamy K."/>
            <person name="Piso A."/>
            <person name="Price J.L."/>
            <person name="Sonnekus B."/>
            <person name="Thomas C."/>
            <person name="van der Nest A."/>
            <person name="van Dijk A."/>
            <person name="van Heerden A."/>
            <person name="van Vuuren N."/>
            <person name="Yilmaz N."/>
            <person name="Duong T.A."/>
            <person name="van der Merwe N.A."/>
            <person name="Wingfield M.J."/>
            <person name="Wingfield B.D."/>
        </authorList>
    </citation>
    <scope>NUCLEOTIDE SEQUENCE [LARGE SCALE GENOMIC DNA]</scope>
    <source>
        <strain evidence="11 12">CMW 5346</strain>
    </source>
</reference>
<name>A0ABR3ZRW6_9PEZI</name>
<dbReference type="Pfam" id="PF07731">
    <property type="entry name" value="Cu-oxidase_2"/>
    <property type="match status" value="1"/>
</dbReference>
<dbReference type="InterPro" id="IPR033138">
    <property type="entry name" value="Cu_oxidase_CS"/>
</dbReference>
<dbReference type="InterPro" id="IPR044130">
    <property type="entry name" value="CuRO_2_Fet3-like"/>
</dbReference>
<feature type="domain" description="Plastocyanin-like" evidence="10">
    <location>
        <begin position="50"/>
        <end position="165"/>
    </location>
</feature>
<dbReference type="PROSITE" id="PS00079">
    <property type="entry name" value="MULTICOPPER_OXIDASE1"/>
    <property type="match status" value="2"/>
</dbReference>
<evidence type="ECO:0000256" key="4">
    <source>
        <dbReference type="ARBA" id="ARBA00023002"/>
    </source>
</evidence>
<dbReference type="CDD" id="cd13877">
    <property type="entry name" value="CuRO_2_Fet3p_like"/>
    <property type="match status" value="1"/>
</dbReference>
<dbReference type="InterPro" id="IPR002355">
    <property type="entry name" value="Cu_oxidase_Cu_BS"/>
</dbReference>
<keyword evidence="2" id="KW-0479">Metal-binding</keyword>
<keyword evidence="4" id="KW-0560">Oxidoreductase</keyword>
<dbReference type="PANTHER" id="PTHR11709:SF361">
    <property type="entry name" value="IRON TRANSPORT MULTICOPPER OXIDASE FET3"/>
    <property type="match status" value="1"/>
</dbReference>
<keyword evidence="3" id="KW-0732">Signal</keyword>
<feature type="transmembrane region" description="Helical" evidence="7">
    <location>
        <begin position="609"/>
        <end position="631"/>
    </location>
</feature>
<dbReference type="EMBL" id="JAWCUI010000001">
    <property type="protein sequence ID" value="KAL1903406.1"/>
    <property type="molecule type" value="Genomic_DNA"/>
</dbReference>
<organism evidence="11 12">
    <name type="scientific">Sporothrix stenoceras</name>
    <dbReference type="NCBI Taxonomy" id="5173"/>
    <lineage>
        <taxon>Eukaryota</taxon>
        <taxon>Fungi</taxon>
        <taxon>Dikarya</taxon>
        <taxon>Ascomycota</taxon>
        <taxon>Pezizomycotina</taxon>
        <taxon>Sordariomycetes</taxon>
        <taxon>Sordariomycetidae</taxon>
        <taxon>Ophiostomatales</taxon>
        <taxon>Ophiostomataceae</taxon>
        <taxon>Sporothrix</taxon>
    </lineage>
</organism>
<dbReference type="PROSITE" id="PS00080">
    <property type="entry name" value="MULTICOPPER_OXIDASE2"/>
    <property type="match status" value="1"/>
</dbReference>
<dbReference type="Pfam" id="PF00394">
    <property type="entry name" value="Cu-oxidase"/>
    <property type="match status" value="1"/>
</dbReference>
<evidence type="ECO:0000259" key="9">
    <source>
        <dbReference type="Pfam" id="PF07731"/>
    </source>
</evidence>
<gene>
    <name evidence="11" type="ORF">Sste5346_000032</name>
</gene>
<feature type="domain" description="Plastocyanin-like" evidence="9">
    <location>
        <begin position="396"/>
        <end position="547"/>
    </location>
</feature>
<evidence type="ECO:0000256" key="5">
    <source>
        <dbReference type="ARBA" id="ARBA00023008"/>
    </source>
</evidence>
<feature type="region of interest" description="Disordered" evidence="6">
    <location>
        <begin position="640"/>
        <end position="659"/>
    </location>
</feature>
<keyword evidence="7" id="KW-0472">Membrane</keyword>
<evidence type="ECO:0000256" key="1">
    <source>
        <dbReference type="ARBA" id="ARBA00010609"/>
    </source>
</evidence>
<dbReference type="InterPro" id="IPR008972">
    <property type="entry name" value="Cupredoxin"/>
</dbReference>
<accession>A0ABR3ZRW6</accession>
<evidence type="ECO:0000256" key="3">
    <source>
        <dbReference type="ARBA" id="ARBA00022729"/>
    </source>
</evidence>
<dbReference type="SUPFAM" id="SSF49503">
    <property type="entry name" value="Cupredoxins"/>
    <property type="match status" value="3"/>
</dbReference>
<dbReference type="InterPro" id="IPR011707">
    <property type="entry name" value="Cu-oxidase-like_N"/>
</dbReference>